<dbReference type="OrthoDB" id="438440at2759"/>
<evidence type="ECO:0000259" key="16">
    <source>
        <dbReference type="Pfam" id="PF01764"/>
    </source>
</evidence>
<evidence type="ECO:0000256" key="11">
    <source>
        <dbReference type="ARBA" id="ARBA00023098"/>
    </source>
</evidence>
<dbReference type="PANTHER" id="PTHR45792:SF8">
    <property type="entry name" value="DIACYLGLYCEROL LIPASE-ALPHA"/>
    <property type="match status" value="1"/>
</dbReference>
<dbReference type="InParanoid" id="T1FUT7"/>
<evidence type="ECO:0000256" key="5">
    <source>
        <dbReference type="ARBA" id="ARBA00022692"/>
    </source>
</evidence>
<accession>T1FUT7</accession>
<keyword evidence="7" id="KW-0378">Hydrolase</keyword>
<reference evidence="17 19" key="2">
    <citation type="journal article" date="2013" name="Nature">
        <title>Insights into bilaterian evolution from three spiralian genomes.</title>
        <authorList>
            <person name="Simakov O."/>
            <person name="Marletaz F."/>
            <person name="Cho S.J."/>
            <person name="Edsinger-Gonzales E."/>
            <person name="Havlak P."/>
            <person name="Hellsten U."/>
            <person name="Kuo D.H."/>
            <person name="Larsson T."/>
            <person name="Lv J."/>
            <person name="Arendt D."/>
            <person name="Savage R."/>
            <person name="Osoegawa K."/>
            <person name="de Jong P."/>
            <person name="Grimwood J."/>
            <person name="Chapman J.A."/>
            <person name="Shapiro H."/>
            <person name="Aerts A."/>
            <person name="Otillar R.P."/>
            <person name="Terry A.Y."/>
            <person name="Boore J.L."/>
            <person name="Grigoriev I.V."/>
            <person name="Lindberg D.R."/>
            <person name="Seaver E.C."/>
            <person name="Weisblat D.A."/>
            <person name="Putnam N.H."/>
            <person name="Rokhsar D.S."/>
        </authorList>
    </citation>
    <scope>NUCLEOTIDE SEQUENCE</scope>
</reference>
<keyword evidence="3" id="KW-1003">Cell membrane</keyword>
<dbReference type="GO" id="GO:0016787">
    <property type="term" value="F:hydrolase activity"/>
    <property type="evidence" value="ECO:0007669"/>
    <property type="project" value="UniProtKB-KW"/>
</dbReference>
<dbReference type="KEGG" id="hro:HELRODRAFT_193279"/>
<dbReference type="SUPFAM" id="SSF53474">
    <property type="entry name" value="alpha/beta-Hydrolases"/>
    <property type="match status" value="1"/>
</dbReference>
<comment type="cofactor">
    <cofactor evidence="1">
        <name>Ca(2+)</name>
        <dbReference type="ChEBI" id="CHEBI:29108"/>
    </cofactor>
</comment>
<evidence type="ECO:0000256" key="10">
    <source>
        <dbReference type="ARBA" id="ARBA00022989"/>
    </source>
</evidence>
<evidence type="ECO:0000256" key="6">
    <source>
        <dbReference type="ARBA" id="ARBA00022723"/>
    </source>
</evidence>
<evidence type="ECO:0000256" key="7">
    <source>
        <dbReference type="ARBA" id="ARBA00022801"/>
    </source>
</evidence>
<evidence type="ECO:0000256" key="4">
    <source>
        <dbReference type="ARBA" id="ARBA00022553"/>
    </source>
</evidence>
<dbReference type="eggNOG" id="KOG2088">
    <property type="taxonomic scope" value="Eukaryota"/>
</dbReference>
<dbReference type="GeneID" id="20212583"/>
<evidence type="ECO:0000313" key="18">
    <source>
        <dbReference type="EnsemblMetazoa" id="HelroP193279"/>
    </source>
</evidence>
<sequence>MPKLKSIFGTHRVGSDDLAISSVVDIVSQLFWYIWLKYFSTYSSTTTETASSIYTSSSSSNNNKDTICEQGYFYYVIMPNLFLANIGVSVLIYIFSLRGTMINDTPRRFISYFVIFKFMLDICSMLNLIAIIGELIYYGVCSFYLIFEIAILGFVVQLSFFTSWHWLIPSALKKTKVHQLLPDNFNERNFTNHTTINRSNFHQSSSYPISQEDLDISHGDIFCGAIILSVIQEKKRSSTNRSCSCFETNPTNKPIVIQTWMNVRNARHYLRYASGIYGWQFFVMSEGKECYGLMSYFRKHSRKSLVRTHPPNKVINDGWLLNYRTFLYSTGLSDKDVIHANYGNAMFQICMVVSVDHAYKSIVLTLRGSNSLTDFLIDAVTIDSGPLDILRVPGSKAHYGMLETARNMMKLLLEKGDDELNLIERARKKVEIDVGEDESKKYQLVIVGHSLGAGVASLLSILLRDIPDYDDVICFAFSPPACLMTSDLGEYCSSFVMSIVVDSDVVSRCNVIQV</sequence>
<dbReference type="InterPro" id="IPR002921">
    <property type="entry name" value="Fungal_lipase-type"/>
</dbReference>
<dbReference type="EMBL" id="AMQM01006343">
    <property type="status" value="NOT_ANNOTATED_CDS"/>
    <property type="molecule type" value="Genomic_DNA"/>
</dbReference>
<organism evidence="18 19">
    <name type="scientific">Helobdella robusta</name>
    <name type="common">Californian leech</name>
    <dbReference type="NCBI Taxonomy" id="6412"/>
    <lineage>
        <taxon>Eukaryota</taxon>
        <taxon>Metazoa</taxon>
        <taxon>Spiralia</taxon>
        <taxon>Lophotrochozoa</taxon>
        <taxon>Annelida</taxon>
        <taxon>Clitellata</taxon>
        <taxon>Hirudinea</taxon>
        <taxon>Rhynchobdellida</taxon>
        <taxon>Glossiphoniidae</taxon>
        <taxon>Helobdella</taxon>
    </lineage>
</organism>
<evidence type="ECO:0000313" key="19">
    <source>
        <dbReference type="Proteomes" id="UP000015101"/>
    </source>
</evidence>
<evidence type="ECO:0000256" key="8">
    <source>
        <dbReference type="ARBA" id="ARBA00022837"/>
    </source>
</evidence>
<dbReference type="CDD" id="cd00519">
    <property type="entry name" value="Lipase_3"/>
    <property type="match status" value="1"/>
</dbReference>
<dbReference type="PANTHER" id="PTHR45792">
    <property type="entry name" value="DIACYLGLYCEROL LIPASE HOMOLOG-RELATED"/>
    <property type="match status" value="1"/>
</dbReference>
<proteinExistence type="predicted"/>
<evidence type="ECO:0000256" key="9">
    <source>
        <dbReference type="ARBA" id="ARBA00022963"/>
    </source>
</evidence>
<dbReference type="Gene3D" id="3.40.50.1820">
    <property type="entry name" value="alpha/beta hydrolase"/>
    <property type="match status" value="1"/>
</dbReference>
<dbReference type="EC" id="3.1.1.116" evidence="14"/>
<dbReference type="EnsemblMetazoa" id="HelroT193279">
    <property type="protein sequence ID" value="HelroP193279"/>
    <property type="gene ID" value="HelroG193279"/>
</dbReference>
<keyword evidence="10 15" id="KW-1133">Transmembrane helix</keyword>
<reference evidence="19" key="1">
    <citation type="submission" date="2012-12" db="EMBL/GenBank/DDBJ databases">
        <authorList>
            <person name="Hellsten U."/>
            <person name="Grimwood J."/>
            <person name="Chapman J.A."/>
            <person name="Shapiro H."/>
            <person name="Aerts A."/>
            <person name="Otillar R.P."/>
            <person name="Terry A.Y."/>
            <person name="Boore J.L."/>
            <person name="Simakov O."/>
            <person name="Marletaz F."/>
            <person name="Cho S.-J."/>
            <person name="Edsinger-Gonzales E."/>
            <person name="Havlak P."/>
            <person name="Kuo D.-H."/>
            <person name="Larsson T."/>
            <person name="Lv J."/>
            <person name="Arendt D."/>
            <person name="Savage R."/>
            <person name="Osoegawa K."/>
            <person name="de Jong P."/>
            <person name="Lindberg D.R."/>
            <person name="Seaver E.C."/>
            <person name="Weisblat D.A."/>
            <person name="Putnam N.H."/>
            <person name="Grigoriev I.V."/>
            <person name="Rokhsar D.S."/>
        </authorList>
    </citation>
    <scope>NUCLEOTIDE SEQUENCE</scope>
</reference>
<comment type="subcellular location">
    <subcellularLocation>
        <location evidence="2">Cell membrane</location>
        <topology evidence="2">Multi-pass membrane protein</topology>
    </subcellularLocation>
</comment>
<evidence type="ECO:0000256" key="14">
    <source>
        <dbReference type="ARBA" id="ARBA00026104"/>
    </source>
</evidence>
<keyword evidence="11" id="KW-0443">Lipid metabolism</keyword>
<keyword evidence="4" id="KW-0597">Phosphoprotein</keyword>
<dbReference type="EMBL" id="KB097417">
    <property type="protein sequence ID" value="ESN97141.1"/>
    <property type="molecule type" value="Genomic_DNA"/>
</dbReference>
<dbReference type="EMBL" id="AMQM01006344">
    <property type="status" value="NOT_ANNOTATED_CDS"/>
    <property type="molecule type" value="Genomic_DNA"/>
</dbReference>
<dbReference type="RefSeq" id="XP_009024644.1">
    <property type="nucleotide sequence ID" value="XM_009026396.1"/>
</dbReference>
<dbReference type="CTD" id="20212583"/>
<keyword evidence="6" id="KW-0479">Metal-binding</keyword>
<evidence type="ECO:0000256" key="13">
    <source>
        <dbReference type="ARBA" id="ARBA00024531"/>
    </source>
</evidence>
<name>T1FUT7_HELRO</name>
<evidence type="ECO:0000256" key="15">
    <source>
        <dbReference type="SAM" id="Phobius"/>
    </source>
</evidence>
<protein>
    <recommendedName>
        <fullName evidence="14">sn-1-specific diacylglycerol lipase</fullName>
        <ecNumber evidence="14">3.1.1.116</ecNumber>
    </recommendedName>
</protein>
<dbReference type="Pfam" id="PF01764">
    <property type="entry name" value="Lipase_3"/>
    <property type="match status" value="1"/>
</dbReference>
<dbReference type="GO" id="GO:0046872">
    <property type="term" value="F:metal ion binding"/>
    <property type="evidence" value="ECO:0007669"/>
    <property type="project" value="UniProtKB-KW"/>
</dbReference>
<feature type="transmembrane region" description="Helical" evidence="15">
    <location>
        <begin position="109"/>
        <end position="137"/>
    </location>
</feature>
<dbReference type="OMA" id="TIFQWIA"/>
<keyword evidence="5 15" id="KW-0812">Transmembrane</keyword>
<evidence type="ECO:0000256" key="12">
    <source>
        <dbReference type="ARBA" id="ARBA00023136"/>
    </source>
</evidence>
<dbReference type="Proteomes" id="UP000015101">
    <property type="component" value="Unassembled WGS sequence"/>
</dbReference>
<dbReference type="InterPro" id="IPR052214">
    <property type="entry name" value="DAG_Lipase-Related"/>
</dbReference>
<evidence type="ECO:0000256" key="2">
    <source>
        <dbReference type="ARBA" id="ARBA00004651"/>
    </source>
</evidence>
<gene>
    <name evidence="18" type="primary">20212583</name>
    <name evidence="17" type="ORF">HELRODRAFT_193279</name>
</gene>
<feature type="transmembrane region" description="Helical" evidence="15">
    <location>
        <begin position="143"/>
        <end position="167"/>
    </location>
</feature>
<dbReference type="AlphaFoldDB" id="T1FUT7"/>
<evidence type="ECO:0000313" key="17">
    <source>
        <dbReference type="EMBL" id="ESN97141.1"/>
    </source>
</evidence>
<feature type="domain" description="Fungal lipase-type" evidence="16">
    <location>
        <begin position="363"/>
        <end position="510"/>
    </location>
</feature>
<feature type="transmembrane region" description="Helical" evidence="15">
    <location>
        <begin position="72"/>
        <end position="97"/>
    </location>
</feature>
<dbReference type="HOGENOM" id="CLU_008300_2_1_1"/>
<evidence type="ECO:0000256" key="1">
    <source>
        <dbReference type="ARBA" id="ARBA00001913"/>
    </source>
</evidence>
<keyword evidence="8" id="KW-0106">Calcium</keyword>
<keyword evidence="9" id="KW-0442">Lipid degradation</keyword>
<keyword evidence="19" id="KW-1185">Reference proteome</keyword>
<dbReference type="InterPro" id="IPR029058">
    <property type="entry name" value="AB_hydrolase_fold"/>
</dbReference>
<comment type="catalytic activity">
    <reaction evidence="13">
        <text>a 1,2-diacyl-sn-glycerol + H2O = a 2-acylglycerol + a fatty acid + H(+)</text>
        <dbReference type="Rhea" id="RHEA:33275"/>
        <dbReference type="ChEBI" id="CHEBI:15377"/>
        <dbReference type="ChEBI" id="CHEBI:15378"/>
        <dbReference type="ChEBI" id="CHEBI:17389"/>
        <dbReference type="ChEBI" id="CHEBI:17815"/>
        <dbReference type="ChEBI" id="CHEBI:28868"/>
        <dbReference type="EC" id="3.1.1.116"/>
    </reaction>
    <physiologicalReaction direction="left-to-right" evidence="13">
        <dbReference type="Rhea" id="RHEA:33276"/>
    </physiologicalReaction>
</comment>
<keyword evidence="12 15" id="KW-0472">Membrane</keyword>
<dbReference type="GO" id="GO:0005886">
    <property type="term" value="C:plasma membrane"/>
    <property type="evidence" value="ECO:0007669"/>
    <property type="project" value="UniProtKB-SubCell"/>
</dbReference>
<reference evidence="18" key="3">
    <citation type="submission" date="2015-06" db="UniProtKB">
        <authorList>
            <consortium name="EnsemblMetazoa"/>
        </authorList>
    </citation>
    <scope>IDENTIFICATION</scope>
</reference>
<evidence type="ECO:0000256" key="3">
    <source>
        <dbReference type="ARBA" id="ARBA00022475"/>
    </source>
</evidence>
<dbReference type="GO" id="GO:0016042">
    <property type="term" value="P:lipid catabolic process"/>
    <property type="evidence" value="ECO:0007669"/>
    <property type="project" value="UniProtKB-KW"/>
</dbReference>